<dbReference type="InterPro" id="IPR003594">
    <property type="entry name" value="HATPase_dom"/>
</dbReference>
<keyword evidence="7 10" id="KW-0067">ATP-binding</keyword>
<reference evidence="10 11" key="1">
    <citation type="journal article" date="2011" name="J. Bacteriol.">
        <title>Complete genome sequence of the cellulose-degrading bacterium Cellulosilyticum lentocellum.</title>
        <authorList>
            <consortium name="US DOE Joint Genome Institute"/>
            <person name="Miller D.A."/>
            <person name="Suen G."/>
            <person name="Bruce D."/>
            <person name="Copeland A."/>
            <person name="Cheng J.F."/>
            <person name="Detter C."/>
            <person name="Goodwin L.A."/>
            <person name="Han C.S."/>
            <person name="Hauser L.J."/>
            <person name="Land M.L."/>
            <person name="Lapidus A."/>
            <person name="Lucas S."/>
            <person name="Meincke L."/>
            <person name="Pitluck S."/>
            <person name="Tapia R."/>
            <person name="Teshima H."/>
            <person name="Woyke T."/>
            <person name="Fox B.G."/>
            <person name="Angert E.R."/>
            <person name="Currie C.R."/>
        </authorList>
    </citation>
    <scope>NUCLEOTIDE SEQUENCE [LARGE SCALE GENOMIC DNA]</scope>
    <source>
        <strain evidence="11">ATCC 49066 / DSM 5427 / NCIMB 11756 / RHM5</strain>
    </source>
</reference>
<dbReference type="KEGG" id="cle:Clole_2084"/>
<evidence type="ECO:0000256" key="4">
    <source>
        <dbReference type="ARBA" id="ARBA00022679"/>
    </source>
</evidence>
<dbReference type="eggNOG" id="COG3290">
    <property type="taxonomic scope" value="Bacteria"/>
</dbReference>
<dbReference type="PANTHER" id="PTHR43065">
    <property type="entry name" value="SENSOR HISTIDINE KINASE"/>
    <property type="match status" value="1"/>
</dbReference>
<evidence type="ECO:0000313" key="11">
    <source>
        <dbReference type="Proteomes" id="UP000008467"/>
    </source>
</evidence>
<dbReference type="Pfam" id="PF02518">
    <property type="entry name" value="HATPase_c"/>
    <property type="match status" value="1"/>
</dbReference>
<evidence type="ECO:0000256" key="1">
    <source>
        <dbReference type="ARBA" id="ARBA00000085"/>
    </source>
</evidence>
<keyword evidence="8" id="KW-0902">Two-component regulatory system</keyword>
<dbReference type="GO" id="GO:0005524">
    <property type="term" value="F:ATP binding"/>
    <property type="evidence" value="ECO:0007669"/>
    <property type="project" value="UniProtKB-KW"/>
</dbReference>
<dbReference type="RefSeq" id="WP_013657092.1">
    <property type="nucleotide sequence ID" value="NC_015275.1"/>
</dbReference>
<dbReference type="PRINTS" id="PR00344">
    <property type="entry name" value="BCTRLSENSOR"/>
</dbReference>
<proteinExistence type="predicted"/>
<evidence type="ECO:0000313" key="10">
    <source>
        <dbReference type="EMBL" id="ADZ83798.1"/>
    </source>
</evidence>
<dbReference type="InterPro" id="IPR005467">
    <property type="entry name" value="His_kinase_dom"/>
</dbReference>
<evidence type="ECO:0000256" key="7">
    <source>
        <dbReference type="ARBA" id="ARBA00022840"/>
    </source>
</evidence>
<comment type="catalytic activity">
    <reaction evidence="1">
        <text>ATP + protein L-histidine = ADP + protein N-phospho-L-histidine.</text>
        <dbReference type="EC" id="2.7.13.3"/>
    </reaction>
</comment>
<dbReference type="AlphaFoldDB" id="F2JQD6"/>
<dbReference type="InterPro" id="IPR036890">
    <property type="entry name" value="HATPase_C_sf"/>
</dbReference>
<keyword evidence="4" id="KW-0808">Transferase</keyword>
<evidence type="ECO:0000259" key="9">
    <source>
        <dbReference type="PROSITE" id="PS50109"/>
    </source>
</evidence>
<name>F2JQD6_CELLD</name>
<dbReference type="EC" id="2.7.13.3" evidence="2"/>
<dbReference type="CDD" id="cd00075">
    <property type="entry name" value="HATPase"/>
    <property type="match status" value="1"/>
</dbReference>
<gene>
    <name evidence="10" type="ordered locus">Clole_2084</name>
</gene>
<dbReference type="InterPro" id="IPR004358">
    <property type="entry name" value="Sig_transdc_His_kin-like_C"/>
</dbReference>
<evidence type="ECO:0000256" key="5">
    <source>
        <dbReference type="ARBA" id="ARBA00022741"/>
    </source>
</evidence>
<dbReference type="SMART" id="SM00387">
    <property type="entry name" value="HATPase_c"/>
    <property type="match status" value="1"/>
</dbReference>
<evidence type="ECO:0000256" key="3">
    <source>
        <dbReference type="ARBA" id="ARBA00022553"/>
    </source>
</evidence>
<keyword evidence="5" id="KW-0547">Nucleotide-binding</keyword>
<accession>F2JQD6</accession>
<keyword evidence="11" id="KW-1185">Reference proteome</keyword>
<dbReference type="STRING" id="642492.Clole_2084"/>
<dbReference type="HOGENOM" id="CLU_125323_0_0_9"/>
<dbReference type="PROSITE" id="PS50109">
    <property type="entry name" value="HIS_KIN"/>
    <property type="match status" value="1"/>
</dbReference>
<evidence type="ECO:0000256" key="2">
    <source>
        <dbReference type="ARBA" id="ARBA00012438"/>
    </source>
</evidence>
<keyword evidence="3" id="KW-0597">Phosphoprotein</keyword>
<dbReference type="SUPFAM" id="SSF55874">
    <property type="entry name" value="ATPase domain of HSP90 chaperone/DNA topoisomerase II/histidine kinase"/>
    <property type="match status" value="1"/>
</dbReference>
<dbReference type="Gene3D" id="3.30.565.10">
    <property type="entry name" value="Histidine kinase-like ATPase, C-terminal domain"/>
    <property type="match status" value="1"/>
</dbReference>
<organism evidence="10 11">
    <name type="scientific">Cellulosilyticum lentocellum (strain ATCC 49066 / DSM 5427 / NCIMB 11756 / RHM5)</name>
    <name type="common">Clostridium lentocellum</name>
    <dbReference type="NCBI Taxonomy" id="642492"/>
    <lineage>
        <taxon>Bacteria</taxon>
        <taxon>Bacillati</taxon>
        <taxon>Bacillota</taxon>
        <taxon>Clostridia</taxon>
        <taxon>Lachnospirales</taxon>
        <taxon>Cellulosilyticaceae</taxon>
        <taxon>Cellulosilyticum</taxon>
    </lineage>
</organism>
<sequence length="180" mass="20299">MQDLSLHILDIAQNSIRAHADEIHICIEEMPSKNQLVLSIEDNGSGMPKQLAKQITDPFVTTRTLRRVGLGIPLLKQNCENSEGELSIDSEQGKGTIIKATMAYRHIDRVPLGDVVSTLIILIQSNPKINFIYNYQYEEKSFAFETAEVKKILGDVAIDNLDVLAWLKEYLEENMNSVKK</sequence>
<feature type="domain" description="Histidine kinase" evidence="9">
    <location>
        <begin position="1"/>
        <end position="106"/>
    </location>
</feature>
<dbReference type="GO" id="GO:0000160">
    <property type="term" value="P:phosphorelay signal transduction system"/>
    <property type="evidence" value="ECO:0007669"/>
    <property type="project" value="UniProtKB-KW"/>
</dbReference>
<protein>
    <recommendedName>
        <fullName evidence="2">histidine kinase</fullName>
        <ecNumber evidence="2">2.7.13.3</ecNumber>
    </recommendedName>
</protein>
<dbReference type="PANTHER" id="PTHR43065:SF10">
    <property type="entry name" value="PEROXIDE STRESS-ACTIVATED HISTIDINE KINASE MAK3"/>
    <property type="match status" value="1"/>
</dbReference>
<dbReference type="GO" id="GO:0004673">
    <property type="term" value="F:protein histidine kinase activity"/>
    <property type="evidence" value="ECO:0007669"/>
    <property type="project" value="UniProtKB-EC"/>
</dbReference>
<evidence type="ECO:0000256" key="8">
    <source>
        <dbReference type="ARBA" id="ARBA00023012"/>
    </source>
</evidence>
<evidence type="ECO:0000256" key="6">
    <source>
        <dbReference type="ARBA" id="ARBA00022777"/>
    </source>
</evidence>
<dbReference type="Proteomes" id="UP000008467">
    <property type="component" value="Chromosome"/>
</dbReference>
<dbReference type="EMBL" id="CP002582">
    <property type="protein sequence ID" value="ADZ83798.1"/>
    <property type="molecule type" value="Genomic_DNA"/>
</dbReference>
<keyword evidence="6" id="KW-0418">Kinase</keyword>